<keyword evidence="1" id="KW-1133">Transmembrane helix</keyword>
<dbReference type="Proteomes" id="UP001637994">
    <property type="component" value="Unassembled WGS sequence"/>
</dbReference>
<evidence type="ECO:0000313" key="3">
    <source>
        <dbReference type="Proteomes" id="UP001637994"/>
    </source>
</evidence>
<sequence length="113" mass="12509">MPTLSLALYLIGLIALYFVKLPAYVLIILAIAVFALTLVKPERKAKGKVLDLKLTLIGAAIYGVTILILYFVRTKLNIVDPNADISSLIKIIFNGIGIYSIVNFLEARKLFEK</sequence>
<keyword evidence="1" id="KW-0812">Transmembrane</keyword>
<comment type="caution">
    <text evidence="2">The sequence shown here is derived from an EMBL/GenBank/DDBJ whole genome shotgun (WGS) entry which is preliminary data.</text>
</comment>
<accession>A0ABW9MA48</accession>
<organism evidence="2 3">
    <name type="scientific">Anaerococcus kampingae</name>
    <dbReference type="NCBI Taxonomy" id="3115614"/>
    <lineage>
        <taxon>Bacteria</taxon>
        <taxon>Bacillati</taxon>
        <taxon>Bacillota</taxon>
        <taxon>Tissierellia</taxon>
        <taxon>Tissierellales</taxon>
        <taxon>Peptoniphilaceae</taxon>
        <taxon>Anaerococcus</taxon>
    </lineage>
</organism>
<proteinExistence type="predicted"/>
<evidence type="ECO:0000256" key="1">
    <source>
        <dbReference type="SAM" id="Phobius"/>
    </source>
</evidence>
<dbReference type="RefSeq" id="WP_106460857.1">
    <property type="nucleotide sequence ID" value="NZ_JBGMEF010000001.1"/>
</dbReference>
<keyword evidence="1" id="KW-0472">Membrane</keyword>
<keyword evidence="3" id="KW-1185">Reference proteome</keyword>
<gene>
    <name evidence="2" type="ORF">ACCQ42_00050</name>
</gene>
<evidence type="ECO:0000313" key="2">
    <source>
        <dbReference type="EMBL" id="MFO3666177.1"/>
    </source>
</evidence>
<dbReference type="EMBL" id="JBGMEF010000001">
    <property type="protein sequence ID" value="MFO3666177.1"/>
    <property type="molecule type" value="Genomic_DNA"/>
</dbReference>
<reference evidence="2 3" key="1">
    <citation type="journal article" date="2025" name="Anaerobe">
        <title>Description of Anaerococcus kampingiae sp. nov., Anaerococcus groningensis sp. nov., Anaerococcus martiniensis sp. nov., and Anaerococcus cruorum sp. nov., isolated from human clinical specimens.</title>
        <authorList>
            <person name="Boiten K.E."/>
            <person name="Meijer J."/>
            <person name="van Wezel E.M."/>
            <person name="Veloo A.C.M."/>
        </authorList>
    </citation>
    <scope>NUCLEOTIDE SEQUENCE [LARGE SCALE GENOMIC DNA]</scope>
    <source>
        <strain evidence="2 3">ENR0874</strain>
    </source>
</reference>
<protein>
    <submittedName>
        <fullName evidence="2">Uncharacterized protein</fullName>
    </submittedName>
</protein>
<name>A0ABW9MA48_9FIRM</name>
<feature type="transmembrane region" description="Helical" evidence="1">
    <location>
        <begin position="6"/>
        <end position="39"/>
    </location>
</feature>
<feature type="transmembrane region" description="Helical" evidence="1">
    <location>
        <begin position="85"/>
        <end position="105"/>
    </location>
</feature>
<feature type="transmembrane region" description="Helical" evidence="1">
    <location>
        <begin position="51"/>
        <end position="73"/>
    </location>
</feature>